<organism evidence="16 17">
    <name type="scientific">Pseudomonas baltica</name>
    <dbReference type="NCBI Taxonomy" id="2762576"/>
    <lineage>
        <taxon>Bacteria</taxon>
        <taxon>Pseudomonadati</taxon>
        <taxon>Pseudomonadota</taxon>
        <taxon>Gammaproteobacteria</taxon>
        <taxon>Pseudomonadales</taxon>
        <taxon>Pseudomonadaceae</taxon>
        <taxon>Pseudomonas</taxon>
    </lineage>
</organism>
<evidence type="ECO:0000313" key="16">
    <source>
        <dbReference type="EMBL" id="MBC2677903.1"/>
    </source>
</evidence>
<dbReference type="EMBL" id="JACMYH010000001">
    <property type="protein sequence ID" value="MBC2677903.1"/>
    <property type="molecule type" value="Genomic_DNA"/>
</dbReference>
<evidence type="ECO:0000256" key="11">
    <source>
        <dbReference type="HAMAP-Rule" id="MF_01010"/>
    </source>
</evidence>
<evidence type="ECO:0000256" key="9">
    <source>
        <dbReference type="ARBA" id="ARBA00052756"/>
    </source>
</evidence>
<dbReference type="InterPro" id="IPR002792">
    <property type="entry name" value="TRAM_dom"/>
</dbReference>
<feature type="binding site" evidence="11">
    <location>
        <position position="179"/>
    </location>
    <ligand>
        <name>[4Fe-4S] cluster</name>
        <dbReference type="ChEBI" id="CHEBI:49883"/>
    </ligand>
</feature>
<feature type="binding site" evidence="11 12">
    <location>
        <position position="283"/>
    </location>
    <ligand>
        <name>S-adenosyl-L-methionine</name>
        <dbReference type="ChEBI" id="CHEBI:59789"/>
    </ligand>
</feature>
<keyword evidence="8 11" id="KW-0411">Iron-sulfur</keyword>
<dbReference type="RefSeq" id="WP_185793754.1">
    <property type="nucleotide sequence ID" value="NZ_JACMYH010000001.1"/>
</dbReference>
<dbReference type="SUPFAM" id="SSF53335">
    <property type="entry name" value="S-adenosyl-L-methionine-dependent methyltransferases"/>
    <property type="match status" value="1"/>
</dbReference>
<evidence type="ECO:0000313" key="17">
    <source>
        <dbReference type="Proteomes" id="UP000546173"/>
    </source>
</evidence>
<dbReference type="Pfam" id="PF01938">
    <property type="entry name" value="TRAM"/>
    <property type="match status" value="1"/>
</dbReference>
<evidence type="ECO:0000256" key="8">
    <source>
        <dbReference type="ARBA" id="ARBA00023014"/>
    </source>
</evidence>
<gene>
    <name evidence="11 16" type="primary">rlmD</name>
    <name evidence="16" type="ORF">H7993_05790</name>
</gene>
<evidence type="ECO:0000256" key="14">
    <source>
        <dbReference type="SAM" id="MobiDB-lite"/>
    </source>
</evidence>
<keyword evidence="7 11" id="KW-0408">Iron</keyword>
<dbReference type="InterPro" id="IPR012340">
    <property type="entry name" value="NA-bd_OB-fold"/>
</dbReference>
<dbReference type="PROSITE" id="PS50926">
    <property type="entry name" value="TRAM"/>
    <property type="match status" value="1"/>
</dbReference>
<dbReference type="NCBIfam" id="NF009639">
    <property type="entry name" value="PRK13168.1"/>
    <property type="match status" value="1"/>
</dbReference>
<feature type="active site" evidence="13">
    <location>
        <position position="407"/>
    </location>
</feature>
<dbReference type="HAMAP" id="MF_01010">
    <property type="entry name" value="23SrRNA_methyltr_RlmD"/>
    <property type="match status" value="1"/>
</dbReference>
<protein>
    <recommendedName>
        <fullName evidence="11">23S rRNA (uracil(1939)-C(5))-methyltransferase RlmD</fullName>
        <ecNumber evidence="11">2.1.1.190</ecNumber>
    </recommendedName>
    <alternativeName>
        <fullName evidence="11">23S rRNA(m5U1939)-methyltransferase</fullName>
    </alternativeName>
</protein>
<dbReference type="InterPro" id="IPR030391">
    <property type="entry name" value="MeTrfase_TrmA_CS"/>
</dbReference>
<dbReference type="PANTHER" id="PTHR11061">
    <property type="entry name" value="RNA M5U METHYLTRANSFERASE"/>
    <property type="match status" value="1"/>
</dbReference>
<feature type="binding site" evidence="11">
    <location>
        <position position="100"/>
    </location>
    <ligand>
        <name>[4Fe-4S] cluster</name>
        <dbReference type="ChEBI" id="CHEBI:49883"/>
    </ligand>
</feature>
<keyword evidence="17" id="KW-1185">Reference proteome</keyword>
<dbReference type="CDD" id="cd02440">
    <property type="entry name" value="AdoMet_MTases"/>
    <property type="match status" value="1"/>
</dbReference>
<dbReference type="Pfam" id="PF05958">
    <property type="entry name" value="tRNA_U5-meth_tr"/>
    <property type="match status" value="1"/>
</dbReference>
<keyword evidence="4 11" id="KW-0808">Transferase</keyword>
<name>A0A7X1G3P9_9PSED</name>
<dbReference type="Proteomes" id="UP000546173">
    <property type="component" value="Unassembled WGS sequence"/>
</dbReference>
<evidence type="ECO:0000256" key="12">
    <source>
        <dbReference type="PROSITE-ProRule" id="PRU01024"/>
    </source>
</evidence>
<evidence type="ECO:0000256" key="7">
    <source>
        <dbReference type="ARBA" id="ARBA00023004"/>
    </source>
</evidence>
<comment type="similarity">
    <text evidence="11">Belongs to the class I-like SAM-binding methyltransferase superfamily. RNA M5U methyltransferase family. RlmD subfamily.</text>
</comment>
<dbReference type="FunFam" id="3.40.50.150:FF:000009">
    <property type="entry name" value="23S rRNA (Uracil(1939)-C(5))-methyltransferase RlmD"/>
    <property type="match status" value="1"/>
</dbReference>
<accession>A0A7X1G3P9</accession>
<feature type="binding site" evidence="11 12">
    <location>
        <position position="381"/>
    </location>
    <ligand>
        <name>S-adenosyl-L-methionine</name>
        <dbReference type="ChEBI" id="CHEBI:59789"/>
    </ligand>
</feature>
<dbReference type="PANTHER" id="PTHR11061:SF49">
    <property type="entry name" value="23S RRNA (URACIL(1939)-C(5))-METHYLTRANSFERASE RLMD"/>
    <property type="match status" value="1"/>
</dbReference>
<dbReference type="PROSITE" id="PS01231">
    <property type="entry name" value="TRMA_2"/>
    <property type="match status" value="1"/>
</dbReference>
<dbReference type="InterPro" id="IPR001566">
    <property type="entry name" value="23S_rRNA_MeTrfase_RlmD"/>
</dbReference>
<feature type="binding site" evidence="11">
    <location>
        <position position="317"/>
    </location>
    <ligand>
        <name>S-adenosyl-L-methionine</name>
        <dbReference type="ChEBI" id="CHEBI:59789"/>
    </ligand>
</feature>
<dbReference type="InterPro" id="IPR029063">
    <property type="entry name" value="SAM-dependent_MTases_sf"/>
</dbReference>
<feature type="binding site" evidence="11">
    <location>
        <position position="97"/>
    </location>
    <ligand>
        <name>[4Fe-4S] cluster</name>
        <dbReference type="ChEBI" id="CHEBI:49883"/>
    </ligand>
</feature>
<sequence>MARTKPGLRFQPTGGTRAPQVPTGKKQRLPIERLANDGRGIAFFEGRTWFVSGALAGEQVEARVLNAHGKIVEARCERVLVASELRRPAPCPHFGTCGGCSLQHLPHDRQLALKQGLLAEQLSRVAGVAPEQWAAPLSGPELGYRRRARLAVRWDPKARHLAVGFRAAASQDIVDISQCQVLVPALQPVIEQLPQLLRSFVKPQSLGHVELYAGTALALLLRHTAALADTDLAALQAFCTDLGLQLWLHGEGEPAPLVAGATLGFALAPWGLELAYRPGDFVQVNAAVNDAMIAQALDWLAPEPHDRVLDLFCGLGNFALPLAQRAREVVAVEGVAAMVRRAADNAAGNNLHNTGFYQSDLSQPLDAAEWVGEGFSAVLLDPPRDGAFEVVRTIRALGAQRLVYVSCNPATLARDTVELLRQGYRLKRAGILDMFPQTAHVEAMALFEAGQDGPSNPTGARNA</sequence>
<dbReference type="GO" id="GO:0051539">
    <property type="term" value="F:4 iron, 4 sulfur cluster binding"/>
    <property type="evidence" value="ECO:0007669"/>
    <property type="project" value="UniProtKB-KW"/>
</dbReference>
<evidence type="ECO:0000256" key="5">
    <source>
        <dbReference type="ARBA" id="ARBA00022691"/>
    </source>
</evidence>
<dbReference type="GO" id="GO:0005506">
    <property type="term" value="F:iron ion binding"/>
    <property type="evidence" value="ECO:0007669"/>
    <property type="project" value="UniProtKB-UniRule"/>
</dbReference>
<feature type="active site" description="Nucleophile" evidence="11 12">
    <location>
        <position position="407"/>
    </location>
</feature>
<dbReference type="PROSITE" id="PS51687">
    <property type="entry name" value="SAM_MT_RNA_M5U"/>
    <property type="match status" value="1"/>
</dbReference>
<dbReference type="GO" id="GO:0070475">
    <property type="term" value="P:rRNA base methylation"/>
    <property type="evidence" value="ECO:0007669"/>
    <property type="project" value="TreeGrafter"/>
</dbReference>
<evidence type="ECO:0000256" key="1">
    <source>
        <dbReference type="ARBA" id="ARBA00022485"/>
    </source>
</evidence>
<feature type="binding site" evidence="11">
    <location>
        <position position="91"/>
    </location>
    <ligand>
        <name>[4Fe-4S] cluster</name>
        <dbReference type="ChEBI" id="CHEBI:49883"/>
    </ligand>
</feature>
<dbReference type="InterPro" id="IPR010280">
    <property type="entry name" value="U5_MeTrfase_fam"/>
</dbReference>
<evidence type="ECO:0000259" key="15">
    <source>
        <dbReference type="PROSITE" id="PS50926"/>
    </source>
</evidence>
<feature type="binding site" evidence="11">
    <location>
        <position position="360"/>
    </location>
    <ligand>
        <name>S-adenosyl-L-methionine</name>
        <dbReference type="ChEBI" id="CHEBI:59789"/>
    </ligand>
</feature>
<proteinExistence type="inferred from homology"/>
<dbReference type="Gene3D" id="2.40.50.1070">
    <property type="match status" value="1"/>
</dbReference>
<feature type="binding site" evidence="11 12">
    <location>
        <position position="312"/>
    </location>
    <ligand>
        <name>S-adenosyl-L-methionine</name>
        <dbReference type="ChEBI" id="CHEBI:59789"/>
    </ligand>
</feature>
<comment type="caution">
    <text evidence="16">The sequence shown here is derived from an EMBL/GenBank/DDBJ whole genome shotgun (WGS) entry which is preliminary data.</text>
</comment>
<keyword evidence="5 11" id="KW-0949">S-adenosyl-L-methionine</keyword>
<dbReference type="GO" id="GO:0003723">
    <property type="term" value="F:RNA binding"/>
    <property type="evidence" value="ECO:0007669"/>
    <property type="project" value="InterPro"/>
</dbReference>
<dbReference type="GO" id="GO:0070041">
    <property type="term" value="F:rRNA (uridine-C5-)-methyltransferase activity"/>
    <property type="evidence" value="ECO:0007669"/>
    <property type="project" value="UniProtKB-UniRule"/>
</dbReference>
<keyword evidence="2 11" id="KW-0698">rRNA processing</keyword>
<dbReference type="Gene3D" id="3.40.50.150">
    <property type="entry name" value="Vaccinia Virus protein VP39"/>
    <property type="match status" value="1"/>
</dbReference>
<keyword evidence="1 11" id="KW-0004">4Fe-4S</keyword>
<keyword evidence="3 11" id="KW-0489">Methyltransferase</keyword>
<evidence type="ECO:0000256" key="3">
    <source>
        <dbReference type="ARBA" id="ARBA00022603"/>
    </source>
</evidence>
<dbReference type="PROSITE" id="PS01230">
    <property type="entry name" value="TRMA_1"/>
    <property type="match status" value="1"/>
</dbReference>
<feature type="region of interest" description="Disordered" evidence="14">
    <location>
        <begin position="1"/>
        <end position="26"/>
    </location>
</feature>
<keyword evidence="6 11" id="KW-0479">Metal-binding</keyword>
<feature type="binding site" evidence="11 12">
    <location>
        <position position="333"/>
    </location>
    <ligand>
        <name>S-adenosyl-L-methionine</name>
        <dbReference type="ChEBI" id="CHEBI:59789"/>
    </ligand>
</feature>
<evidence type="ECO:0000256" key="10">
    <source>
        <dbReference type="ARBA" id="ARBA00059995"/>
    </source>
</evidence>
<dbReference type="EC" id="2.1.1.190" evidence="11"/>
<dbReference type="NCBIfam" id="TIGR00479">
    <property type="entry name" value="rumA"/>
    <property type="match status" value="1"/>
</dbReference>
<comment type="function">
    <text evidence="10 11">Catalyzes the formation of 5-methyl-uridine at position 1939 (m5U1939) in 23S rRNA.</text>
</comment>
<evidence type="ECO:0000256" key="6">
    <source>
        <dbReference type="ARBA" id="ARBA00022723"/>
    </source>
</evidence>
<dbReference type="SUPFAM" id="SSF50249">
    <property type="entry name" value="Nucleic acid-binding proteins"/>
    <property type="match status" value="1"/>
</dbReference>
<dbReference type="InterPro" id="IPR030390">
    <property type="entry name" value="MeTrfase_TrmA_AS"/>
</dbReference>
<dbReference type="AlphaFoldDB" id="A0A7X1G3P9"/>
<feature type="domain" description="TRAM" evidence="15">
    <location>
        <begin position="20"/>
        <end position="78"/>
    </location>
</feature>
<evidence type="ECO:0000256" key="4">
    <source>
        <dbReference type="ARBA" id="ARBA00022679"/>
    </source>
</evidence>
<comment type="catalytic activity">
    <reaction evidence="9 11">
        <text>uridine(1939) in 23S rRNA + S-adenosyl-L-methionine = 5-methyluridine(1939) in 23S rRNA + S-adenosyl-L-homocysteine + H(+)</text>
        <dbReference type="Rhea" id="RHEA:42908"/>
        <dbReference type="Rhea" id="RHEA-COMP:10278"/>
        <dbReference type="Rhea" id="RHEA-COMP:10279"/>
        <dbReference type="ChEBI" id="CHEBI:15378"/>
        <dbReference type="ChEBI" id="CHEBI:57856"/>
        <dbReference type="ChEBI" id="CHEBI:59789"/>
        <dbReference type="ChEBI" id="CHEBI:65315"/>
        <dbReference type="ChEBI" id="CHEBI:74447"/>
        <dbReference type="EC" id="2.1.1.190"/>
    </reaction>
</comment>
<reference evidence="16 17" key="1">
    <citation type="submission" date="2020-08" db="EMBL/GenBank/DDBJ databases">
        <title>Pseudomonas sp. nov.</title>
        <authorList>
            <person name="Gieschler S."/>
            <person name="Fiedler G."/>
            <person name="Brinks E."/>
            <person name="Boehnlein C."/>
            <person name="Franz C.M.A.P."/>
            <person name="Kabisch J."/>
        </authorList>
    </citation>
    <scope>NUCLEOTIDE SEQUENCE [LARGE SCALE GENOMIC DNA]</scope>
    <source>
        <strain evidence="16 17">MBT-2</strain>
    </source>
</reference>
<evidence type="ECO:0000256" key="13">
    <source>
        <dbReference type="PROSITE-ProRule" id="PRU10015"/>
    </source>
</evidence>
<evidence type="ECO:0000256" key="2">
    <source>
        <dbReference type="ARBA" id="ARBA00022552"/>
    </source>
</evidence>
<dbReference type="Gene3D" id="2.40.50.140">
    <property type="entry name" value="Nucleic acid-binding proteins"/>
    <property type="match status" value="1"/>
</dbReference>